<dbReference type="GO" id="GO:0051536">
    <property type="term" value="F:iron-sulfur cluster binding"/>
    <property type="evidence" value="ECO:0007669"/>
    <property type="project" value="UniProtKB-KW"/>
</dbReference>
<name>A0A1F7RUL5_9BACT</name>
<dbReference type="Pfam" id="PF04055">
    <property type="entry name" value="Radical_SAM"/>
    <property type="match status" value="1"/>
</dbReference>
<keyword evidence="1" id="KW-0949">S-adenosyl-L-methionine</keyword>
<gene>
    <name evidence="6" type="ORF">A2W05_07200</name>
</gene>
<dbReference type="Proteomes" id="UP000178797">
    <property type="component" value="Unassembled WGS sequence"/>
</dbReference>
<evidence type="ECO:0000313" key="6">
    <source>
        <dbReference type="EMBL" id="OGL44768.1"/>
    </source>
</evidence>
<reference evidence="6 7" key="1">
    <citation type="journal article" date="2016" name="Nat. Commun.">
        <title>Thousands of microbial genomes shed light on interconnected biogeochemical processes in an aquifer system.</title>
        <authorList>
            <person name="Anantharaman K."/>
            <person name="Brown C.T."/>
            <person name="Hug L.A."/>
            <person name="Sharon I."/>
            <person name="Castelle C.J."/>
            <person name="Probst A.J."/>
            <person name="Thomas B.C."/>
            <person name="Singh A."/>
            <person name="Wilkins M.J."/>
            <person name="Karaoz U."/>
            <person name="Brodie E.L."/>
            <person name="Williams K.H."/>
            <person name="Hubbard S.S."/>
            <person name="Banfield J.F."/>
        </authorList>
    </citation>
    <scope>NUCLEOTIDE SEQUENCE [LARGE SCALE GENOMIC DNA]</scope>
</reference>
<dbReference type="CDD" id="cd01335">
    <property type="entry name" value="Radical_SAM"/>
    <property type="match status" value="1"/>
</dbReference>
<organism evidence="6 7">
    <name type="scientific">Candidatus Schekmanbacteria bacterium RBG_16_38_10</name>
    <dbReference type="NCBI Taxonomy" id="1817879"/>
    <lineage>
        <taxon>Bacteria</taxon>
        <taxon>Candidatus Schekmaniibacteriota</taxon>
    </lineage>
</organism>
<sequence>MNRKKIIVPRSTNKKYLALSKSCSLKNLEKPSLYHKEKDELYQLNQEAFDFLTLCDGTKRKSDLKGDKEFLEYCFQERLLSLHKKPSKRKIILSKPPKPSLRYLELQITDKCNLKCRHCYVGKQKNKELKIEKIFDVCEQFQELQGLRLIISGGEPLLHKEFWKFNDSIGRYQFRSILLSNGTLITPQVARRLKVEEVQISIDGMERSHDLLRGWGTFKASIKGAENILRAGIDLSVATIIHKYNLEDFDEMERLFRDIGAKDWSVDFPVFTGYFEANPDFFVSPEKGGNFLKYGFGSGLYQSSGKFACGSHLCAITPDGKVCKCSFFVDHPLGNIYNDKLEECWKRLKHFRLADLKCRGCEYLKECRGGCRYRALLEGNLMGADPARCAAFGVSL</sequence>
<comment type="caution">
    <text evidence="6">The sequence shown here is derived from an EMBL/GenBank/DDBJ whole genome shotgun (WGS) entry which is preliminary data.</text>
</comment>
<evidence type="ECO:0000259" key="5">
    <source>
        <dbReference type="PROSITE" id="PS51918"/>
    </source>
</evidence>
<protein>
    <recommendedName>
        <fullName evidence="5">Radical SAM core domain-containing protein</fullName>
    </recommendedName>
</protein>
<feature type="domain" description="Radical SAM core" evidence="5">
    <location>
        <begin position="96"/>
        <end position="301"/>
    </location>
</feature>
<evidence type="ECO:0000256" key="4">
    <source>
        <dbReference type="ARBA" id="ARBA00023014"/>
    </source>
</evidence>
<evidence type="ECO:0000256" key="3">
    <source>
        <dbReference type="ARBA" id="ARBA00023004"/>
    </source>
</evidence>
<evidence type="ECO:0000313" key="7">
    <source>
        <dbReference type="Proteomes" id="UP000178797"/>
    </source>
</evidence>
<proteinExistence type="predicted"/>
<dbReference type="Pfam" id="PF13186">
    <property type="entry name" value="SPASM"/>
    <property type="match status" value="1"/>
</dbReference>
<dbReference type="InterPro" id="IPR023885">
    <property type="entry name" value="4Fe4S-binding_SPASM_dom"/>
</dbReference>
<dbReference type="InterPro" id="IPR013785">
    <property type="entry name" value="Aldolase_TIM"/>
</dbReference>
<dbReference type="GO" id="GO:0046872">
    <property type="term" value="F:metal ion binding"/>
    <property type="evidence" value="ECO:0007669"/>
    <property type="project" value="UniProtKB-KW"/>
</dbReference>
<dbReference type="AlphaFoldDB" id="A0A1F7RUL5"/>
<dbReference type="Gene3D" id="3.20.20.70">
    <property type="entry name" value="Aldolase class I"/>
    <property type="match status" value="1"/>
</dbReference>
<dbReference type="GO" id="GO:0003824">
    <property type="term" value="F:catalytic activity"/>
    <property type="evidence" value="ECO:0007669"/>
    <property type="project" value="InterPro"/>
</dbReference>
<dbReference type="SFLD" id="SFLDS00029">
    <property type="entry name" value="Radical_SAM"/>
    <property type="match status" value="1"/>
</dbReference>
<keyword evidence="2" id="KW-0479">Metal-binding</keyword>
<dbReference type="SFLD" id="SFLDG01386">
    <property type="entry name" value="main_SPASM_domain-containing"/>
    <property type="match status" value="1"/>
</dbReference>
<keyword evidence="3" id="KW-0408">Iron</keyword>
<dbReference type="InterPro" id="IPR058240">
    <property type="entry name" value="rSAM_sf"/>
</dbReference>
<dbReference type="PANTHER" id="PTHR11228">
    <property type="entry name" value="RADICAL SAM DOMAIN PROTEIN"/>
    <property type="match status" value="1"/>
</dbReference>
<dbReference type="SUPFAM" id="SSF102114">
    <property type="entry name" value="Radical SAM enzymes"/>
    <property type="match status" value="1"/>
</dbReference>
<dbReference type="PANTHER" id="PTHR11228:SF7">
    <property type="entry name" value="PQQA PEPTIDE CYCLASE"/>
    <property type="match status" value="1"/>
</dbReference>
<evidence type="ECO:0000256" key="1">
    <source>
        <dbReference type="ARBA" id="ARBA00022691"/>
    </source>
</evidence>
<accession>A0A1F7RUL5</accession>
<dbReference type="NCBIfam" id="TIGR04085">
    <property type="entry name" value="rSAM_more_4Fe4S"/>
    <property type="match status" value="1"/>
</dbReference>
<dbReference type="SFLD" id="SFLDG01067">
    <property type="entry name" value="SPASM/twitch_domain_containing"/>
    <property type="match status" value="1"/>
</dbReference>
<keyword evidence="4" id="KW-0411">Iron-sulfur</keyword>
<dbReference type="EMBL" id="MGDE01000165">
    <property type="protein sequence ID" value="OGL44768.1"/>
    <property type="molecule type" value="Genomic_DNA"/>
</dbReference>
<evidence type="ECO:0000256" key="2">
    <source>
        <dbReference type="ARBA" id="ARBA00022723"/>
    </source>
</evidence>
<dbReference type="InterPro" id="IPR050377">
    <property type="entry name" value="Radical_SAM_PqqE_MftC-like"/>
</dbReference>
<dbReference type="InterPro" id="IPR007197">
    <property type="entry name" value="rSAM"/>
</dbReference>
<dbReference type="PROSITE" id="PS51918">
    <property type="entry name" value="RADICAL_SAM"/>
    <property type="match status" value="1"/>
</dbReference>